<feature type="compositionally biased region" description="Polar residues" evidence="2">
    <location>
        <begin position="23"/>
        <end position="33"/>
    </location>
</feature>
<reference evidence="5 6" key="1">
    <citation type="submission" date="2024-05" db="EMBL/GenBank/DDBJ databases">
        <title>Genetic variation in Jamaican populations of the coffee berry borer (Hypothenemus hampei).</title>
        <authorList>
            <person name="Errbii M."/>
            <person name="Myrie A."/>
        </authorList>
    </citation>
    <scope>NUCLEOTIDE SEQUENCE [LARGE SCALE GENOMIC DNA]</scope>
    <source>
        <strain evidence="5">JA-Hopewell-2020-01-JO</strain>
        <tissue evidence="5">Whole body</tissue>
    </source>
</reference>
<feature type="transmembrane region" description="Helical" evidence="3">
    <location>
        <begin position="119"/>
        <end position="142"/>
    </location>
</feature>
<feature type="compositionally biased region" description="Basic and acidic residues" evidence="2">
    <location>
        <begin position="414"/>
        <end position="423"/>
    </location>
</feature>
<feature type="compositionally biased region" description="Low complexity" evidence="2">
    <location>
        <begin position="52"/>
        <end position="66"/>
    </location>
</feature>
<feature type="transmembrane region" description="Helical" evidence="3">
    <location>
        <begin position="614"/>
        <end position="632"/>
    </location>
</feature>
<gene>
    <name evidence="5" type="ORF">ABEB36_008758</name>
</gene>
<keyword evidence="3" id="KW-0812">Transmembrane</keyword>
<feature type="transmembrane region" description="Helical" evidence="3">
    <location>
        <begin position="540"/>
        <end position="562"/>
    </location>
</feature>
<evidence type="ECO:0000256" key="2">
    <source>
        <dbReference type="SAM" id="MobiDB-lite"/>
    </source>
</evidence>
<dbReference type="Proteomes" id="UP001566132">
    <property type="component" value="Unassembled WGS sequence"/>
</dbReference>
<sequence>MNESNRSSLAPLVSLSAVAPSLESTPSGTSKTSILPLDGNNDKVSEVRFKTSSVSSTSSSSSSSSSSDDDDQPNIPDGGWGWVVVLASLILSMVADGISFSFGLLYVEFLKEFEASKSSTSWIGSLFMAVPLLTGPIMSALVDKYGCRIMTMVGGVISAIGFIISSKCHSIGLMYLTFGTLAGLGLGLIYVTAVVSIAFWFDKKRTLAVGIGASGTGVGTFIFSPLTDYLLFEFGWRGTTLILSGCFLNMCVCGALMRDPDWISDQSRKNSKSKLAKSEKSSKTSLVSVSSTNPSTAIDIAEIKSLLTSGKNAEYLLQDLETSVDNNEDKEKLKKYFSSALNLPTFIKQNEKVPIEVLELLSRNKKLYNVILQNYPSLLHSRSSSVDNALNIVKNEPIDRVPVTFNMKLKKEEKPFARKESNHTKNKSPLAHQASLPENHDISNPTTEQKATKLPPNASFPRFKQQWSNPRHDSYFKNLKVHRQSLIHRAAIFNTNKYRFKASSCPNIYRISMMSLPKQREEKWYTDIVDLVKGMFDYSLFLELHFFLLSLSTIILFVWFIVPYFYLAELMLAHQYTTKDASFTLSNIGIANTIGMVFLGWAGDRPWMNITKTYAVCLVFCGLSIGGMMYFVEHFIMLEICSALFGVFLSSSFSFTPGILVELVPLDRFTIAYGLQLLCMGIGILSGPPYAGVLFDLTGNWKQSFYQAAIWTILSGLFVGFIPYSRNKKIIGKGPVEKEVQESENRMIPLVLILIITVILTIFVLYLTAISLLETQSNYFTFNFI</sequence>
<keyword evidence="3" id="KW-1133">Transmembrane helix</keyword>
<comment type="subcellular location">
    <subcellularLocation>
        <location evidence="1">Membrane</location>
        <topology evidence="1">Multi-pass membrane protein</topology>
    </subcellularLocation>
</comment>
<dbReference type="InterPro" id="IPR020846">
    <property type="entry name" value="MFS_dom"/>
</dbReference>
<evidence type="ECO:0000256" key="3">
    <source>
        <dbReference type="SAM" id="Phobius"/>
    </source>
</evidence>
<feature type="region of interest" description="Disordered" evidence="2">
    <location>
        <begin position="414"/>
        <end position="466"/>
    </location>
</feature>
<keyword evidence="6" id="KW-1185">Reference proteome</keyword>
<dbReference type="PANTHER" id="PTHR11360">
    <property type="entry name" value="MONOCARBOXYLATE TRANSPORTER"/>
    <property type="match status" value="1"/>
</dbReference>
<feature type="transmembrane region" description="Helical" evidence="3">
    <location>
        <begin position="80"/>
        <end position="107"/>
    </location>
</feature>
<accession>A0ABD1END4</accession>
<dbReference type="PANTHER" id="PTHR11360:SF111">
    <property type="entry name" value="CHASKI, ISOFORM A"/>
    <property type="match status" value="1"/>
</dbReference>
<feature type="transmembrane region" description="Helical" evidence="3">
    <location>
        <begin position="148"/>
        <end position="166"/>
    </location>
</feature>
<dbReference type="InterPro" id="IPR011701">
    <property type="entry name" value="MFS"/>
</dbReference>
<evidence type="ECO:0000313" key="6">
    <source>
        <dbReference type="Proteomes" id="UP001566132"/>
    </source>
</evidence>
<feature type="transmembrane region" description="Helical" evidence="3">
    <location>
        <begin position="582"/>
        <end position="602"/>
    </location>
</feature>
<feature type="transmembrane region" description="Helical" evidence="3">
    <location>
        <begin position="644"/>
        <end position="664"/>
    </location>
</feature>
<feature type="transmembrane region" description="Helical" evidence="3">
    <location>
        <begin position="173"/>
        <end position="201"/>
    </location>
</feature>
<evidence type="ECO:0000313" key="5">
    <source>
        <dbReference type="EMBL" id="KAL1497871.1"/>
    </source>
</evidence>
<dbReference type="SUPFAM" id="SSF103473">
    <property type="entry name" value="MFS general substrate transporter"/>
    <property type="match status" value="1"/>
</dbReference>
<dbReference type="AlphaFoldDB" id="A0ABD1END4"/>
<dbReference type="Pfam" id="PF07690">
    <property type="entry name" value="MFS_1"/>
    <property type="match status" value="2"/>
</dbReference>
<feature type="transmembrane region" description="Helical" evidence="3">
    <location>
        <begin position="671"/>
        <end position="693"/>
    </location>
</feature>
<dbReference type="CDD" id="cd17352">
    <property type="entry name" value="MFS_MCT_SLC16"/>
    <property type="match status" value="1"/>
</dbReference>
<feature type="compositionally biased region" description="Basic and acidic residues" evidence="2">
    <location>
        <begin position="40"/>
        <end position="49"/>
    </location>
</feature>
<dbReference type="PROSITE" id="PS50850">
    <property type="entry name" value="MFS"/>
    <property type="match status" value="1"/>
</dbReference>
<feature type="region of interest" description="Disordered" evidence="2">
    <location>
        <begin position="19"/>
        <end position="74"/>
    </location>
</feature>
<evidence type="ECO:0000256" key="1">
    <source>
        <dbReference type="ARBA" id="ARBA00004141"/>
    </source>
</evidence>
<comment type="caution">
    <text evidence="5">The sequence shown here is derived from an EMBL/GenBank/DDBJ whole genome shotgun (WGS) entry which is preliminary data.</text>
</comment>
<feature type="transmembrane region" description="Helical" evidence="3">
    <location>
        <begin position="705"/>
        <end position="726"/>
    </location>
</feature>
<name>A0ABD1END4_HYPHA</name>
<keyword evidence="3" id="KW-0472">Membrane</keyword>
<proteinExistence type="predicted"/>
<feature type="transmembrane region" description="Helical" evidence="3">
    <location>
        <begin position="234"/>
        <end position="257"/>
    </location>
</feature>
<dbReference type="EMBL" id="JBDJPC010000006">
    <property type="protein sequence ID" value="KAL1497871.1"/>
    <property type="molecule type" value="Genomic_DNA"/>
</dbReference>
<dbReference type="Gene3D" id="1.20.1250.20">
    <property type="entry name" value="MFS general substrate transporter like domains"/>
    <property type="match status" value="2"/>
</dbReference>
<feature type="transmembrane region" description="Helical" evidence="3">
    <location>
        <begin position="747"/>
        <end position="773"/>
    </location>
</feature>
<feature type="domain" description="Major facilitator superfamily (MFS) profile" evidence="4">
    <location>
        <begin position="538"/>
        <end position="785"/>
    </location>
</feature>
<dbReference type="InterPro" id="IPR036259">
    <property type="entry name" value="MFS_trans_sf"/>
</dbReference>
<protein>
    <recommendedName>
        <fullName evidence="4">Major facilitator superfamily (MFS) profile domain-containing protein</fullName>
    </recommendedName>
</protein>
<organism evidence="5 6">
    <name type="scientific">Hypothenemus hampei</name>
    <name type="common">Coffee berry borer</name>
    <dbReference type="NCBI Taxonomy" id="57062"/>
    <lineage>
        <taxon>Eukaryota</taxon>
        <taxon>Metazoa</taxon>
        <taxon>Ecdysozoa</taxon>
        <taxon>Arthropoda</taxon>
        <taxon>Hexapoda</taxon>
        <taxon>Insecta</taxon>
        <taxon>Pterygota</taxon>
        <taxon>Neoptera</taxon>
        <taxon>Endopterygota</taxon>
        <taxon>Coleoptera</taxon>
        <taxon>Polyphaga</taxon>
        <taxon>Cucujiformia</taxon>
        <taxon>Curculionidae</taxon>
        <taxon>Scolytinae</taxon>
        <taxon>Hypothenemus</taxon>
    </lineage>
</organism>
<dbReference type="GO" id="GO:0016020">
    <property type="term" value="C:membrane"/>
    <property type="evidence" value="ECO:0007669"/>
    <property type="project" value="UniProtKB-SubCell"/>
</dbReference>
<dbReference type="InterPro" id="IPR050327">
    <property type="entry name" value="Proton-linked_MCT"/>
</dbReference>
<evidence type="ECO:0000259" key="4">
    <source>
        <dbReference type="PROSITE" id="PS50850"/>
    </source>
</evidence>